<protein>
    <submittedName>
        <fullName evidence="2">Uncharacterized protein</fullName>
    </submittedName>
</protein>
<dbReference type="AlphaFoldDB" id="A0A0D0AF71"/>
<name>A0A0D0AF71_9AGAM</name>
<accession>A0A0D0AF71</accession>
<feature type="region of interest" description="Disordered" evidence="1">
    <location>
        <begin position="32"/>
        <end position="51"/>
    </location>
</feature>
<dbReference type="EMBL" id="KN835135">
    <property type="protein sequence ID" value="KIK48860.1"/>
    <property type="molecule type" value="Genomic_DNA"/>
</dbReference>
<reference evidence="2 3" key="1">
    <citation type="submission" date="2014-04" db="EMBL/GenBank/DDBJ databases">
        <authorList>
            <consortium name="DOE Joint Genome Institute"/>
            <person name="Kuo A."/>
            <person name="Ruytinx J."/>
            <person name="Rineau F."/>
            <person name="Colpaert J."/>
            <person name="Kohler A."/>
            <person name="Nagy L.G."/>
            <person name="Floudas D."/>
            <person name="Copeland A."/>
            <person name="Barry K.W."/>
            <person name="Cichocki N."/>
            <person name="Veneault-Fourrey C."/>
            <person name="LaButti K."/>
            <person name="Lindquist E.A."/>
            <person name="Lipzen A."/>
            <person name="Lundell T."/>
            <person name="Morin E."/>
            <person name="Murat C."/>
            <person name="Sun H."/>
            <person name="Tunlid A."/>
            <person name="Henrissat B."/>
            <person name="Grigoriev I.V."/>
            <person name="Hibbett D.S."/>
            <person name="Martin F."/>
            <person name="Nordberg H.P."/>
            <person name="Cantor M.N."/>
            <person name="Hua S.X."/>
        </authorList>
    </citation>
    <scope>NUCLEOTIDE SEQUENCE [LARGE SCALE GENOMIC DNA]</scope>
    <source>
        <strain evidence="2 3">UH-Slu-Lm8-n1</strain>
    </source>
</reference>
<dbReference type="HOGENOM" id="CLU_3108016_0_0_1"/>
<dbReference type="Proteomes" id="UP000054485">
    <property type="component" value="Unassembled WGS sequence"/>
</dbReference>
<sequence length="51" mass="5824">MGFTTTCSLQNFTTRTRTDQFIVASPLIWHSSHQLSRSSANPLDRGERNTR</sequence>
<evidence type="ECO:0000256" key="1">
    <source>
        <dbReference type="SAM" id="MobiDB-lite"/>
    </source>
</evidence>
<reference evidence="3" key="2">
    <citation type="submission" date="2015-01" db="EMBL/GenBank/DDBJ databases">
        <title>Evolutionary Origins and Diversification of the Mycorrhizal Mutualists.</title>
        <authorList>
            <consortium name="DOE Joint Genome Institute"/>
            <consortium name="Mycorrhizal Genomics Consortium"/>
            <person name="Kohler A."/>
            <person name="Kuo A."/>
            <person name="Nagy L.G."/>
            <person name="Floudas D."/>
            <person name="Copeland A."/>
            <person name="Barry K.W."/>
            <person name="Cichocki N."/>
            <person name="Veneault-Fourrey C."/>
            <person name="LaButti K."/>
            <person name="Lindquist E.A."/>
            <person name="Lipzen A."/>
            <person name="Lundell T."/>
            <person name="Morin E."/>
            <person name="Murat C."/>
            <person name="Riley R."/>
            <person name="Ohm R."/>
            <person name="Sun H."/>
            <person name="Tunlid A."/>
            <person name="Henrissat B."/>
            <person name="Grigoriev I.V."/>
            <person name="Hibbett D.S."/>
            <person name="Martin F."/>
        </authorList>
    </citation>
    <scope>NUCLEOTIDE SEQUENCE [LARGE SCALE GENOMIC DNA]</scope>
    <source>
        <strain evidence="3">UH-Slu-Lm8-n1</strain>
    </source>
</reference>
<evidence type="ECO:0000313" key="3">
    <source>
        <dbReference type="Proteomes" id="UP000054485"/>
    </source>
</evidence>
<evidence type="ECO:0000313" key="2">
    <source>
        <dbReference type="EMBL" id="KIK48860.1"/>
    </source>
</evidence>
<organism evidence="2 3">
    <name type="scientific">Suillus luteus UH-Slu-Lm8-n1</name>
    <dbReference type="NCBI Taxonomy" id="930992"/>
    <lineage>
        <taxon>Eukaryota</taxon>
        <taxon>Fungi</taxon>
        <taxon>Dikarya</taxon>
        <taxon>Basidiomycota</taxon>
        <taxon>Agaricomycotina</taxon>
        <taxon>Agaricomycetes</taxon>
        <taxon>Agaricomycetidae</taxon>
        <taxon>Boletales</taxon>
        <taxon>Suillineae</taxon>
        <taxon>Suillaceae</taxon>
        <taxon>Suillus</taxon>
    </lineage>
</organism>
<gene>
    <name evidence="2" type="ORF">CY34DRAFT_797650</name>
</gene>
<dbReference type="InParanoid" id="A0A0D0AF71"/>
<keyword evidence="3" id="KW-1185">Reference proteome</keyword>
<proteinExistence type="predicted"/>
<feature type="compositionally biased region" description="Polar residues" evidence="1">
    <location>
        <begin position="32"/>
        <end position="41"/>
    </location>
</feature>